<feature type="non-terminal residue" evidence="1">
    <location>
        <position position="1"/>
    </location>
</feature>
<reference evidence="1" key="2">
    <citation type="submission" date="2025-03" db="EMBL/GenBank/DDBJ databases">
        <authorList>
            <consortium name="ELIXIR-Norway"/>
            <consortium name="Elixir Norway"/>
        </authorList>
    </citation>
    <scope>NUCLEOTIDE SEQUENCE</scope>
</reference>
<organism evidence="1 2">
    <name type="scientific">Rangifer tarandus platyrhynchus</name>
    <name type="common">Svalbard reindeer</name>
    <dbReference type="NCBI Taxonomy" id="3082113"/>
    <lineage>
        <taxon>Eukaryota</taxon>
        <taxon>Metazoa</taxon>
        <taxon>Chordata</taxon>
        <taxon>Craniata</taxon>
        <taxon>Vertebrata</taxon>
        <taxon>Euteleostomi</taxon>
        <taxon>Mammalia</taxon>
        <taxon>Eutheria</taxon>
        <taxon>Laurasiatheria</taxon>
        <taxon>Artiodactyla</taxon>
        <taxon>Ruminantia</taxon>
        <taxon>Pecora</taxon>
        <taxon>Cervidae</taxon>
        <taxon>Odocoileinae</taxon>
        <taxon>Rangifer</taxon>
    </lineage>
</organism>
<dbReference type="Proteomes" id="UP001162501">
    <property type="component" value="Chromosome 1"/>
</dbReference>
<name>A0AC59Y377_RANTA</name>
<sequence>KVGPGWTGAVPDGCRAIWPGLAWLGAPLARLPARPPGGWAHSRSRSLPLPSLHAAPLWSAAASSHGRNA</sequence>
<evidence type="ECO:0000313" key="2">
    <source>
        <dbReference type="Proteomes" id="UP001162501"/>
    </source>
</evidence>
<proteinExistence type="predicted"/>
<evidence type="ECO:0000313" key="1">
    <source>
        <dbReference type="EMBL" id="CAM9342410.1"/>
    </source>
</evidence>
<dbReference type="EMBL" id="OX596085">
    <property type="protein sequence ID" value="CAM9342410.1"/>
    <property type="molecule type" value="Genomic_DNA"/>
</dbReference>
<reference evidence="1" key="1">
    <citation type="submission" date="2023-05" db="EMBL/GenBank/DDBJ databases">
        <authorList>
            <consortium name="ELIXIR-Norway"/>
        </authorList>
    </citation>
    <scope>NUCLEOTIDE SEQUENCE</scope>
</reference>
<gene>
    <name evidence="1" type="ORF">MRATA1EN22A_LOCUS1220</name>
</gene>
<protein>
    <submittedName>
        <fullName evidence="1">Uncharacterized protein</fullName>
    </submittedName>
</protein>
<accession>A0AC59Y377</accession>